<dbReference type="AlphaFoldDB" id="A0A0F9MAA7"/>
<comment type="caution">
    <text evidence="1">The sequence shown here is derived from an EMBL/GenBank/DDBJ whole genome shotgun (WGS) entry which is preliminary data.</text>
</comment>
<sequence length="64" mass="7481">MRMIVISQAEWDRQWEAMLCGLELVKFKAPHFSDLETAMFVSGIHRQFHFKTVSLKQAIEREGA</sequence>
<proteinExistence type="predicted"/>
<name>A0A0F9MAA7_9ZZZZ</name>
<dbReference type="EMBL" id="LAZR01005903">
    <property type="protein sequence ID" value="KKM96271.1"/>
    <property type="molecule type" value="Genomic_DNA"/>
</dbReference>
<accession>A0A0F9MAA7</accession>
<reference evidence="1" key="1">
    <citation type="journal article" date="2015" name="Nature">
        <title>Complex archaea that bridge the gap between prokaryotes and eukaryotes.</title>
        <authorList>
            <person name="Spang A."/>
            <person name="Saw J.H."/>
            <person name="Jorgensen S.L."/>
            <person name="Zaremba-Niedzwiedzka K."/>
            <person name="Martijn J."/>
            <person name="Lind A.E."/>
            <person name="van Eijk R."/>
            <person name="Schleper C."/>
            <person name="Guy L."/>
            <person name="Ettema T.J."/>
        </authorList>
    </citation>
    <scope>NUCLEOTIDE SEQUENCE</scope>
</reference>
<gene>
    <name evidence="1" type="ORF">LCGC14_1179830</name>
</gene>
<evidence type="ECO:0000313" key="1">
    <source>
        <dbReference type="EMBL" id="KKM96271.1"/>
    </source>
</evidence>
<protein>
    <submittedName>
        <fullName evidence="1">Uncharacterized protein</fullName>
    </submittedName>
</protein>
<organism evidence="1">
    <name type="scientific">marine sediment metagenome</name>
    <dbReference type="NCBI Taxonomy" id="412755"/>
    <lineage>
        <taxon>unclassified sequences</taxon>
        <taxon>metagenomes</taxon>
        <taxon>ecological metagenomes</taxon>
    </lineage>
</organism>